<reference evidence="3" key="1">
    <citation type="journal article" date="2019" name="Int. J. Syst. Evol. Microbiol.">
        <title>The Global Catalogue of Microorganisms (GCM) 10K type strain sequencing project: providing services to taxonomists for standard genome sequencing and annotation.</title>
        <authorList>
            <consortium name="The Broad Institute Genomics Platform"/>
            <consortium name="The Broad Institute Genome Sequencing Center for Infectious Disease"/>
            <person name="Wu L."/>
            <person name="Ma J."/>
        </authorList>
    </citation>
    <scope>NUCLEOTIDE SEQUENCE [LARGE SCALE GENOMIC DNA]</scope>
    <source>
        <strain evidence="3">CGMCC 1.12295</strain>
    </source>
</reference>
<gene>
    <name evidence="2" type="ORF">ACFSCZ_16810</name>
</gene>
<name>A0ABW4KLX0_9BACI</name>
<accession>A0ABW4KLX0</accession>
<evidence type="ECO:0000256" key="1">
    <source>
        <dbReference type="PROSITE-ProRule" id="PRU01282"/>
    </source>
</evidence>
<dbReference type="Pfam" id="PF03960">
    <property type="entry name" value="ArsC"/>
    <property type="match status" value="1"/>
</dbReference>
<comment type="similarity">
    <text evidence="1">Belongs to the ArsC family.</text>
</comment>
<dbReference type="RefSeq" id="WP_108897235.1">
    <property type="nucleotide sequence ID" value="NZ_JBHUEO010000073.1"/>
</dbReference>
<comment type="caution">
    <text evidence="2">The sequence shown here is derived from an EMBL/GenBank/DDBJ whole genome shotgun (WGS) entry which is preliminary data.</text>
</comment>
<keyword evidence="3" id="KW-1185">Reference proteome</keyword>
<sequence>MKSDVQIFYVKNTPQVRKVREYFAKNGVRYSEKCLEREALTYEQLIEILQNSFRGVEEILSGRSAKVKKLMKEGIFIERLSIKQLHWLIQRHPDLLVNLIIVGRGRTLIGYQEEEMAGFLPREQKRQIFLESLKRAKILEADKQIV</sequence>
<dbReference type="Proteomes" id="UP001597301">
    <property type="component" value="Unassembled WGS sequence"/>
</dbReference>
<evidence type="ECO:0000313" key="2">
    <source>
        <dbReference type="EMBL" id="MFD1708376.1"/>
    </source>
</evidence>
<dbReference type="PANTHER" id="PTHR30041">
    <property type="entry name" value="ARSENATE REDUCTASE"/>
    <property type="match status" value="1"/>
</dbReference>
<evidence type="ECO:0000313" key="3">
    <source>
        <dbReference type="Proteomes" id="UP001597301"/>
    </source>
</evidence>
<dbReference type="Gene3D" id="3.40.30.10">
    <property type="entry name" value="Glutaredoxin"/>
    <property type="match status" value="1"/>
</dbReference>
<dbReference type="InterPro" id="IPR006660">
    <property type="entry name" value="Arsenate_reductase-like"/>
</dbReference>
<dbReference type="EMBL" id="JBHUEO010000073">
    <property type="protein sequence ID" value="MFD1708376.1"/>
    <property type="molecule type" value="Genomic_DNA"/>
</dbReference>
<dbReference type="SUPFAM" id="SSF52833">
    <property type="entry name" value="Thioredoxin-like"/>
    <property type="match status" value="1"/>
</dbReference>
<dbReference type="PROSITE" id="PS51353">
    <property type="entry name" value="ARSC"/>
    <property type="match status" value="1"/>
</dbReference>
<dbReference type="InterPro" id="IPR036249">
    <property type="entry name" value="Thioredoxin-like_sf"/>
</dbReference>
<dbReference type="PANTHER" id="PTHR30041:SF7">
    <property type="entry name" value="GLOBAL TRANSCRIPTIONAL REGULATOR SPX"/>
    <property type="match status" value="1"/>
</dbReference>
<proteinExistence type="inferred from homology"/>
<protein>
    <submittedName>
        <fullName evidence="2">ArsC/Spx/MgsR family protein</fullName>
    </submittedName>
</protein>
<organism evidence="2 3">
    <name type="scientific">Siminovitchia sediminis</name>
    <dbReference type="NCBI Taxonomy" id="1274353"/>
    <lineage>
        <taxon>Bacteria</taxon>
        <taxon>Bacillati</taxon>
        <taxon>Bacillota</taxon>
        <taxon>Bacilli</taxon>
        <taxon>Bacillales</taxon>
        <taxon>Bacillaceae</taxon>
        <taxon>Siminovitchia</taxon>
    </lineage>
</organism>